<gene>
    <name evidence="1" type="ORF">GCM10023147_01140</name>
</gene>
<proteinExistence type="predicted"/>
<comment type="caution">
    <text evidence="1">The sequence shown here is derived from an EMBL/GenBank/DDBJ whole genome shotgun (WGS) entry which is preliminary data.</text>
</comment>
<protein>
    <submittedName>
        <fullName evidence="1">Uncharacterized protein</fullName>
    </submittedName>
</protein>
<name>A0ABP8J0T2_9ACTN</name>
<accession>A0ABP8J0T2</accession>
<evidence type="ECO:0000313" key="2">
    <source>
        <dbReference type="Proteomes" id="UP001500635"/>
    </source>
</evidence>
<dbReference type="Proteomes" id="UP001500635">
    <property type="component" value="Unassembled WGS sequence"/>
</dbReference>
<keyword evidence="2" id="KW-1185">Reference proteome</keyword>
<evidence type="ECO:0000313" key="1">
    <source>
        <dbReference type="EMBL" id="GAA4382836.1"/>
    </source>
</evidence>
<organism evidence="1 2">
    <name type="scientific">Tsukamurella soli</name>
    <dbReference type="NCBI Taxonomy" id="644556"/>
    <lineage>
        <taxon>Bacteria</taxon>
        <taxon>Bacillati</taxon>
        <taxon>Actinomycetota</taxon>
        <taxon>Actinomycetes</taxon>
        <taxon>Mycobacteriales</taxon>
        <taxon>Tsukamurellaceae</taxon>
        <taxon>Tsukamurella</taxon>
    </lineage>
</organism>
<reference evidence="2" key="1">
    <citation type="journal article" date="2019" name="Int. J. Syst. Evol. Microbiol.">
        <title>The Global Catalogue of Microorganisms (GCM) 10K type strain sequencing project: providing services to taxonomists for standard genome sequencing and annotation.</title>
        <authorList>
            <consortium name="The Broad Institute Genomics Platform"/>
            <consortium name="The Broad Institute Genome Sequencing Center for Infectious Disease"/>
            <person name="Wu L."/>
            <person name="Ma J."/>
        </authorList>
    </citation>
    <scope>NUCLEOTIDE SEQUENCE [LARGE SCALE GENOMIC DNA]</scope>
    <source>
        <strain evidence="2">JCM 17688</strain>
    </source>
</reference>
<dbReference type="EMBL" id="BAABFR010000001">
    <property type="protein sequence ID" value="GAA4382836.1"/>
    <property type="molecule type" value="Genomic_DNA"/>
</dbReference>
<sequence>MPSLAERAVAVLVDSMPDSTVLTWAAVTVEAFLAADAADDPVAADADLEALADAATCTVGAAPEAGVLAYATVRAGAAQAATIPAVARTWRALIFMVILVFLSGRRSHCRLGNATEAKPSVA</sequence>